<accession>A0AAD5XBJ6</accession>
<evidence type="ECO:0000256" key="3">
    <source>
        <dbReference type="ARBA" id="ARBA00022833"/>
    </source>
</evidence>
<keyword evidence="3 4" id="KW-0862">Zinc</keyword>
<evidence type="ECO:0000256" key="5">
    <source>
        <dbReference type="SAM" id="MobiDB-lite"/>
    </source>
</evidence>
<dbReference type="InterPro" id="IPR032378">
    <property type="entry name" value="ZC3H15/TMA46_C"/>
</dbReference>
<feature type="compositionally biased region" description="Basic and acidic residues" evidence="5">
    <location>
        <begin position="207"/>
        <end position="220"/>
    </location>
</feature>
<dbReference type="Pfam" id="PF16543">
    <property type="entry name" value="DFRP_C"/>
    <property type="match status" value="1"/>
</dbReference>
<name>A0AAD5XBJ6_9FUNG</name>
<dbReference type="EMBL" id="JADGJH010004072">
    <property type="protein sequence ID" value="KAJ3087367.1"/>
    <property type="molecule type" value="Genomic_DNA"/>
</dbReference>
<evidence type="ECO:0000256" key="2">
    <source>
        <dbReference type="ARBA" id="ARBA00022771"/>
    </source>
</evidence>
<organism evidence="7 8">
    <name type="scientific">Physocladia obscura</name>
    <dbReference type="NCBI Taxonomy" id="109957"/>
    <lineage>
        <taxon>Eukaryota</taxon>
        <taxon>Fungi</taxon>
        <taxon>Fungi incertae sedis</taxon>
        <taxon>Chytridiomycota</taxon>
        <taxon>Chytridiomycota incertae sedis</taxon>
        <taxon>Chytridiomycetes</taxon>
        <taxon>Chytridiales</taxon>
        <taxon>Chytriomycetaceae</taxon>
        <taxon>Physocladia</taxon>
    </lineage>
</organism>
<keyword evidence="2 4" id="KW-0863">Zinc-finger</keyword>
<dbReference type="GO" id="GO:0003729">
    <property type="term" value="F:mRNA binding"/>
    <property type="evidence" value="ECO:0007669"/>
    <property type="project" value="TreeGrafter"/>
</dbReference>
<feature type="compositionally biased region" description="Basic and acidic residues" evidence="5">
    <location>
        <begin position="179"/>
        <end position="190"/>
    </location>
</feature>
<feature type="domain" description="C3H1-type" evidence="6">
    <location>
        <begin position="24"/>
        <end position="62"/>
    </location>
</feature>
<evidence type="ECO:0000256" key="4">
    <source>
        <dbReference type="PROSITE-ProRule" id="PRU00723"/>
    </source>
</evidence>
<feature type="zinc finger region" description="C3H1-type" evidence="4">
    <location>
        <begin position="24"/>
        <end position="62"/>
    </location>
</feature>
<dbReference type="PANTHER" id="PTHR12681">
    <property type="entry name" value="ZINC FINGER-CONTAINING PROTEIN P48ZNF"/>
    <property type="match status" value="1"/>
</dbReference>
<dbReference type="InterPro" id="IPR000571">
    <property type="entry name" value="Znf_CCCH"/>
</dbReference>
<feature type="compositionally biased region" description="Acidic residues" evidence="5">
    <location>
        <begin position="222"/>
        <end position="245"/>
    </location>
</feature>
<dbReference type="Proteomes" id="UP001211907">
    <property type="component" value="Unassembled WGS sequence"/>
</dbReference>
<keyword evidence="1 4" id="KW-0479">Metal-binding</keyword>
<dbReference type="Gene3D" id="6.20.400.10">
    <property type="match status" value="1"/>
</dbReference>
<dbReference type="GO" id="GO:0005829">
    <property type="term" value="C:cytosol"/>
    <property type="evidence" value="ECO:0007669"/>
    <property type="project" value="TreeGrafter"/>
</dbReference>
<feature type="region of interest" description="Disordered" evidence="5">
    <location>
        <begin position="166"/>
        <end position="245"/>
    </location>
</feature>
<dbReference type="AlphaFoldDB" id="A0AAD5XBJ6"/>
<evidence type="ECO:0000259" key="6">
    <source>
        <dbReference type="PROSITE" id="PS50103"/>
    </source>
</evidence>
<protein>
    <recommendedName>
        <fullName evidence="6">C3H1-type domain-containing protein</fullName>
    </recommendedName>
</protein>
<evidence type="ECO:0000256" key="1">
    <source>
        <dbReference type="ARBA" id="ARBA00022723"/>
    </source>
</evidence>
<evidence type="ECO:0000313" key="8">
    <source>
        <dbReference type="Proteomes" id="UP001211907"/>
    </source>
</evidence>
<dbReference type="PROSITE" id="PS50103">
    <property type="entry name" value="ZF_C3H1"/>
    <property type="match status" value="1"/>
</dbReference>
<comment type="caution">
    <text evidence="7">The sequence shown here is derived from an EMBL/GenBank/DDBJ whole genome shotgun (WGS) entry which is preliminary data.</text>
</comment>
<evidence type="ECO:0000313" key="7">
    <source>
        <dbReference type="EMBL" id="KAJ3087367.1"/>
    </source>
</evidence>
<gene>
    <name evidence="7" type="ORF">HK100_008385</name>
</gene>
<keyword evidence="8" id="KW-1185">Reference proteome</keyword>
<dbReference type="GO" id="GO:0008270">
    <property type="term" value="F:zinc ion binding"/>
    <property type="evidence" value="ECO:0007669"/>
    <property type="project" value="UniProtKB-KW"/>
</dbReference>
<dbReference type="PANTHER" id="PTHR12681:SF0">
    <property type="entry name" value="ZINC FINGER CCCH DOMAIN-CONTAINING PROTEIN 15"/>
    <property type="match status" value="1"/>
</dbReference>
<sequence>MDGWDDSMLAAVVSSKQDISNTNLPTEIVCKFFLEAIDTRKYGWFWECPNGGKSCKYRHALPPGYVLKKKETEAERREREANEKENAITIEDFLDKERHNLGTNLTPINEETFAKWKKERKEKQALEMEKLAKDKAEAAKKIRAGMKSGMALSGKELFDFNPEWAVQGDGLDDEGAMDVYDREDSDHENENNDPAGEYLGEDDVEEESKAEGKGKARLIAEELLDGLDGLDDDDDDDDDDGDDDV</sequence>
<proteinExistence type="predicted"/>
<dbReference type="GO" id="GO:0002181">
    <property type="term" value="P:cytoplasmic translation"/>
    <property type="evidence" value="ECO:0007669"/>
    <property type="project" value="TreeGrafter"/>
</dbReference>
<reference evidence="7" key="1">
    <citation type="submission" date="2020-05" db="EMBL/GenBank/DDBJ databases">
        <title>Phylogenomic resolution of chytrid fungi.</title>
        <authorList>
            <person name="Stajich J.E."/>
            <person name="Amses K."/>
            <person name="Simmons R."/>
            <person name="Seto K."/>
            <person name="Myers J."/>
            <person name="Bonds A."/>
            <person name="Quandt C.A."/>
            <person name="Barry K."/>
            <person name="Liu P."/>
            <person name="Grigoriev I."/>
            <person name="Longcore J.E."/>
            <person name="James T.Y."/>
        </authorList>
    </citation>
    <scope>NUCLEOTIDE SEQUENCE</scope>
    <source>
        <strain evidence="7">JEL0513</strain>
    </source>
</reference>